<comment type="subcellular location">
    <subcellularLocation>
        <location evidence="10">Cell inner membrane</location>
    </subcellularLocation>
    <subcellularLocation>
        <location evidence="2">Cell membrane</location>
        <topology evidence="2">Single-pass membrane protein</topology>
    </subcellularLocation>
</comment>
<sequence>MGKLIPLLIALTGLAGGLGTGFFMQSGDKDVTHAEVTEGDVHEDGHAGESPVCPPTDSAGHALPPTPDAPADFVKLANQFVVPVVVENDVDAMVVVTLSLEVEQGAQQEIYNMEPKLRDAFLRVLFDHANMGGFKGNFLNHLGLETLRTALRETGKKTAGPILYDVLIVDMVKQAL</sequence>
<evidence type="ECO:0000256" key="5">
    <source>
        <dbReference type="ARBA" id="ARBA00022500"/>
    </source>
</evidence>
<dbReference type="RefSeq" id="WP_133341715.1">
    <property type="nucleotide sequence ID" value="NZ_SMZO01000007.1"/>
</dbReference>
<dbReference type="Pfam" id="PF03748">
    <property type="entry name" value="FliL"/>
    <property type="match status" value="1"/>
</dbReference>
<evidence type="ECO:0000256" key="2">
    <source>
        <dbReference type="ARBA" id="ARBA00004162"/>
    </source>
</evidence>
<keyword evidence="10" id="KW-0997">Cell inner membrane</keyword>
<evidence type="ECO:0000256" key="4">
    <source>
        <dbReference type="ARBA" id="ARBA00022475"/>
    </source>
</evidence>
<feature type="region of interest" description="Disordered" evidence="11">
    <location>
        <begin position="40"/>
        <end position="65"/>
    </location>
</feature>
<dbReference type="GO" id="GO:0009425">
    <property type="term" value="C:bacterial-type flagellum basal body"/>
    <property type="evidence" value="ECO:0007669"/>
    <property type="project" value="InterPro"/>
</dbReference>
<dbReference type="GO" id="GO:0006935">
    <property type="term" value="P:chemotaxis"/>
    <property type="evidence" value="ECO:0007669"/>
    <property type="project" value="UniProtKB-KW"/>
</dbReference>
<dbReference type="InterPro" id="IPR005503">
    <property type="entry name" value="FliL"/>
</dbReference>
<comment type="similarity">
    <text evidence="3 10">Belongs to the FliL family.</text>
</comment>
<reference evidence="12 13" key="1">
    <citation type="submission" date="2019-03" db="EMBL/GenBank/DDBJ databases">
        <title>Rhodobacteraceae bacterium SM1902, a new member of the family Rhodobacteraceae isolated from Yantai.</title>
        <authorList>
            <person name="Sun Y."/>
        </authorList>
    </citation>
    <scope>NUCLEOTIDE SEQUENCE [LARGE SCALE GENOMIC DNA]</scope>
    <source>
        <strain evidence="12 13">SM1902</strain>
    </source>
</reference>
<evidence type="ECO:0000256" key="11">
    <source>
        <dbReference type="SAM" id="MobiDB-lite"/>
    </source>
</evidence>
<keyword evidence="12" id="KW-0966">Cell projection</keyword>
<keyword evidence="13" id="KW-1185">Reference proteome</keyword>
<evidence type="ECO:0000256" key="8">
    <source>
        <dbReference type="ARBA" id="ARBA00022989"/>
    </source>
</evidence>
<evidence type="ECO:0000256" key="10">
    <source>
        <dbReference type="RuleBase" id="RU364125"/>
    </source>
</evidence>
<evidence type="ECO:0000256" key="7">
    <source>
        <dbReference type="ARBA" id="ARBA00022779"/>
    </source>
</evidence>
<comment type="function">
    <text evidence="1 10">Controls the rotational direction of flagella during chemotaxis.</text>
</comment>
<accession>A0A4R6B501</accession>
<dbReference type="GO" id="GO:0071973">
    <property type="term" value="P:bacterial-type flagellum-dependent cell motility"/>
    <property type="evidence" value="ECO:0007669"/>
    <property type="project" value="InterPro"/>
</dbReference>
<evidence type="ECO:0000256" key="9">
    <source>
        <dbReference type="ARBA" id="ARBA00023136"/>
    </source>
</evidence>
<evidence type="ECO:0000256" key="1">
    <source>
        <dbReference type="ARBA" id="ARBA00002254"/>
    </source>
</evidence>
<dbReference type="Proteomes" id="UP000294562">
    <property type="component" value="Unassembled WGS sequence"/>
</dbReference>
<proteinExistence type="inferred from homology"/>
<organism evidence="12 13">
    <name type="scientific">Meridianimarinicoccus aquatilis</name>
    <dbReference type="NCBI Taxonomy" id="2552766"/>
    <lineage>
        <taxon>Bacteria</taxon>
        <taxon>Pseudomonadati</taxon>
        <taxon>Pseudomonadota</taxon>
        <taxon>Alphaproteobacteria</taxon>
        <taxon>Rhodobacterales</taxon>
        <taxon>Paracoccaceae</taxon>
        <taxon>Meridianimarinicoccus</taxon>
    </lineage>
</organism>
<protein>
    <recommendedName>
        <fullName evidence="10">Flagellar protein FliL</fullName>
    </recommendedName>
</protein>
<evidence type="ECO:0000256" key="6">
    <source>
        <dbReference type="ARBA" id="ARBA00022692"/>
    </source>
</evidence>
<dbReference type="AlphaFoldDB" id="A0A4R6B501"/>
<keyword evidence="6" id="KW-0812">Transmembrane</keyword>
<keyword evidence="9 10" id="KW-0472">Membrane</keyword>
<keyword evidence="12" id="KW-0282">Flagellum</keyword>
<keyword evidence="8" id="KW-1133">Transmembrane helix</keyword>
<keyword evidence="5 10" id="KW-0145">Chemotaxis</keyword>
<dbReference type="EMBL" id="SMZO01000007">
    <property type="protein sequence ID" value="TDL90566.1"/>
    <property type="molecule type" value="Genomic_DNA"/>
</dbReference>
<keyword evidence="7 10" id="KW-0283">Flagellar rotation</keyword>
<name>A0A4R6B501_9RHOB</name>
<evidence type="ECO:0000313" key="13">
    <source>
        <dbReference type="Proteomes" id="UP000294562"/>
    </source>
</evidence>
<dbReference type="OrthoDB" id="7864548at2"/>
<comment type="caution">
    <text evidence="12">The sequence shown here is derived from an EMBL/GenBank/DDBJ whole genome shotgun (WGS) entry which is preliminary data.</text>
</comment>
<dbReference type="GO" id="GO:0005886">
    <property type="term" value="C:plasma membrane"/>
    <property type="evidence" value="ECO:0007669"/>
    <property type="project" value="UniProtKB-SubCell"/>
</dbReference>
<evidence type="ECO:0000313" key="12">
    <source>
        <dbReference type="EMBL" id="TDL90566.1"/>
    </source>
</evidence>
<evidence type="ECO:0000256" key="3">
    <source>
        <dbReference type="ARBA" id="ARBA00008281"/>
    </source>
</evidence>
<gene>
    <name evidence="12" type="ORF">E2L05_04590</name>
</gene>
<keyword evidence="4" id="KW-1003">Cell membrane</keyword>
<keyword evidence="12" id="KW-0969">Cilium</keyword>